<evidence type="ECO:0000256" key="4">
    <source>
        <dbReference type="HAMAP-Rule" id="MF_00724"/>
    </source>
</evidence>
<comment type="similarity">
    <text evidence="2 4">Belongs to the FliE family.</text>
</comment>
<dbReference type="OrthoDB" id="285952at2"/>
<dbReference type="GO" id="GO:0009425">
    <property type="term" value="C:bacterial-type flagellum basal body"/>
    <property type="evidence" value="ECO:0007669"/>
    <property type="project" value="UniProtKB-SubCell"/>
</dbReference>
<reference evidence="6 7" key="1">
    <citation type="journal article" date="2011" name="Stand. Genomic Sci.">
        <title>Complete genome sequence of the thermophilic sulfur-reducer Hippea maritima type strain (MH(2)).</title>
        <authorList>
            <person name="Huntemann M."/>
            <person name="Lu M."/>
            <person name="Nolan M."/>
            <person name="Lapidus A."/>
            <person name="Lucas S."/>
            <person name="Hammon N."/>
            <person name="Deshpande S."/>
            <person name="Cheng J.F."/>
            <person name="Tapia R."/>
            <person name="Han C."/>
            <person name="Goodwin L."/>
            <person name="Pitluck S."/>
            <person name="Liolios K."/>
            <person name="Pagani I."/>
            <person name="Ivanova N."/>
            <person name="Ovchinikova G."/>
            <person name="Pati A."/>
            <person name="Chen A."/>
            <person name="Palaniappan K."/>
            <person name="Land M."/>
            <person name="Hauser L."/>
            <person name="Jeffries C.D."/>
            <person name="Detter J.C."/>
            <person name="Brambilla E.M."/>
            <person name="Rohde M."/>
            <person name="Spring S."/>
            <person name="Goker M."/>
            <person name="Woyke T."/>
            <person name="Bristow J."/>
            <person name="Eisen J.A."/>
            <person name="Markowitz V."/>
            <person name="Hugenholtz P."/>
            <person name="Kyrpides N.C."/>
            <person name="Klenk H.P."/>
            <person name="Mavromatis K."/>
        </authorList>
    </citation>
    <scope>NUCLEOTIDE SEQUENCE [LARGE SCALE GENOMIC DNA]</scope>
    <source>
        <strain evidence="7">ATCC 700847 / DSM 10411 / MH2</strain>
    </source>
</reference>
<dbReference type="AlphaFoldDB" id="F2LWY0"/>
<keyword evidence="6" id="KW-0282">Flagellum</keyword>
<dbReference type="HAMAP" id="MF_00724">
    <property type="entry name" value="FliE"/>
    <property type="match status" value="1"/>
</dbReference>
<dbReference type="GO" id="GO:0005198">
    <property type="term" value="F:structural molecule activity"/>
    <property type="evidence" value="ECO:0007669"/>
    <property type="project" value="UniProtKB-UniRule"/>
</dbReference>
<keyword evidence="3 4" id="KW-0975">Bacterial flagellum</keyword>
<keyword evidence="6" id="KW-0969">Cilium</keyword>
<dbReference type="PRINTS" id="PR01006">
    <property type="entry name" value="FLGHOOKFLIE"/>
</dbReference>
<dbReference type="STRING" id="760142.Hipma_1202"/>
<dbReference type="InParanoid" id="F2LWY0"/>
<sequence length="99" mass="11117">MDIKDVVLKPIDNSQIDNNPKAEKPEGDSFADILKKSLDEVNKLQNKADESIKDIASGKMENIQDAVMAIEKADVSLKLLTEIRNKAIEAYKEVMRMQV</sequence>
<reference evidence="7" key="2">
    <citation type="submission" date="2011-03" db="EMBL/GenBank/DDBJ databases">
        <title>The complete genome of Hippea maritima DSM 10411.</title>
        <authorList>
            <consortium name="US DOE Joint Genome Institute (JGI-PGF)"/>
            <person name="Lucas S."/>
            <person name="Copeland A."/>
            <person name="Lapidus A."/>
            <person name="Bruce D."/>
            <person name="Goodwin L."/>
            <person name="Pitluck S."/>
            <person name="Peters L."/>
            <person name="Kyrpides N."/>
            <person name="Mavromatis K."/>
            <person name="Pagani I."/>
            <person name="Ivanova N."/>
            <person name="Mikhailova N."/>
            <person name="Lu M."/>
            <person name="Detter J.C."/>
            <person name="Tapia R."/>
            <person name="Han C."/>
            <person name="Land M."/>
            <person name="Hauser L."/>
            <person name="Markowitz V."/>
            <person name="Cheng J.-F."/>
            <person name="Hugenholtz P."/>
            <person name="Woyke T."/>
            <person name="Wu D."/>
            <person name="Spring S."/>
            <person name="Schroeder M."/>
            <person name="Brambilla E."/>
            <person name="Klenk H.-P."/>
            <person name="Eisen J.A."/>
        </authorList>
    </citation>
    <scope>NUCLEOTIDE SEQUENCE [LARGE SCALE GENOMIC DNA]</scope>
    <source>
        <strain evidence="7">ATCC 700847 / DSM 10411 / MH2</strain>
    </source>
</reference>
<dbReference type="PANTHER" id="PTHR34653:SF1">
    <property type="entry name" value="FLAGELLAR HOOK-BASAL BODY COMPLEX PROTEIN FLIE"/>
    <property type="match status" value="1"/>
</dbReference>
<dbReference type="GO" id="GO:0003774">
    <property type="term" value="F:cytoskeletal motor activity"/>
    <property type="evidence" value="ECO:0007669"/>
    <property type="project" value="InterPro"/>
</dbReference>
<dbReference type="InterPro" id="IPR001624">
    <property type="entry name" value="FliE"/>
</dbReference>
<gene>
    <name evidence="4" type="primary">fliE</name>
    <name evidence="6" type="ordered locus">Hipma_1202</name>
</gene>
<name>F2LWY0_HIPMA</name>
<evidence type="ECO:0000256" key="2">
    <source>
        <dbReference type="ARBA" id="ARBA00009272"/>
    </source>
</evidence>
<evidence type="ECO:0000256" key="3">
    <source>
        <dbReference type="ARBA" id="ARBA00023143"/>
    </source>
</evidence>
<dbReference type="HOGENOM" id="CLU_147249_3_1_7"/>
<dbReference type="RefSeq" id="WP_013682201.1">
    <property type="nucleotide sequence ID" value="NC_015318.1"/>
</dbReference>
<evidence type="ECO:0000256" key="1">
    <source>
        <dbReference type="ARBA" id="ARBA00004117"/>
    </source>
</evidence>
<dbReference type="FunCoup" id="F2LWY0">
    <property type="interactions" value="44"/>
</dbReference>
<dbReference type="PANTHER" id="PTHR34653">
    <property type="match status" value="1"/>
</dbReference>
<comment type="subcellular location">
    <subcellularLocation>
        <location evidence="1 4">Bacterial flagellum basal body</location>
    </subcellularLocation>
</comment>
<dbReference type="eggNOG" id="COG1677">
    <property type="taxonomic scope" value="Bacteria"/>
</dbReference>
<keyword evidence="6" id="KW-0966">Cell projection</keyword>
<evidence type="ECO:0000256" key="5">
    <source>
        <dbReference type="NCBIfam" id="TIGR00205"/>
    </source>
</evidence>
<protein>
    <recommendedName>
        <fullName evidence="4 5">Flagellar hook-basal body complex protein FliE</fullName>
    </recommendedName>
</protein>
<evidence type="ECO:0000313" key="7">
    <source>
        <dbReference type="Proteomes" id="UP000008139"/>
    </source>
</evidence>
<dbReference type="Proteomes" id="UP000008139">
    <property type="component" value="Chromosome"/>
</dbReference>
<dbReference type="KEGG" id="hmr:Hipma_1202"/>
<organism evidence="6 7">
    <name type="scientific">Hippea maritima (strain ATCC 700847 / DSM 10411 / MH2)</name>
    <dbReference type="NCBI Taxonomy" id="760142"/>
    <lineage>
        <taxon>Bacteria</taxon>
        <taxon>Pseudomonadati</taxon>
        <taxon>Campylobacterota</taxon>
        <taxon>Desulfurellia</taxon>
        <taxon>Desulfurellales</taxon>
        <taxon>Hippeaceae</taxon>
        <taxon>Hippea</taxon>
    </lineage>
</organism>
<evidence type="ECO:0000313" key="6">
    <source>
        <dbReference type="EMBL" id="AEA34164.1"/>
    </source>
</evidence>
<keyword evidence="7" id="KW-1185">Reference proteome</keyword>
<dbReference type="Pfam" id="PF02049">
    <property type="entry name" value="FliE"/>
    <property type="match status" value="1"/>
</dbReference>
<dbReference type="NCBIfam" id="TIGR00205">
    <property type="entry name" value="fliE"/>
    <property type="match status" value="1"/>
</dbReference>
<dbReference type="EMBL" id="CP002606">
    <property type="protein sequence ID" value="AEA34164.1"/>
    <property type="molecule type" value="Genomic_DNA"/>
</dbReference>
<dbReference type="GO" id="GO:0071973">
    <property type="term" value="P:bacterial-type flagellum-dependent cell motility"/>
    <property type="evidence" value="ECO:0007669"/>
    <property type="project" value="InterPro"/>
</dbReference>
<proteinExistence type="inferred from homology"/>
<accession>F2LWY0</accession>